<sequence>MALTDRVDAYCERVGPEFWSEPLNAVTNAAFLVAALAAFLIWRRKAPDDPAPFSLIVILAAIGVGSFLFHTFATRWAGMADVVPIAVFILVYLYFALRSFLGFPLWAAILGVAGFFLLSPVVSRLTLPLVGSSAMYVPALLAIFVVGGLFCRKDRRLGFQVLATGALFVLSVAFRMLDEPLCGQIAFGTHFLWHILNSIVLFALIRVLILRRAG</sequence>
<dbReference type="EMBL" id="JAEKJZ010000001">
    <property type="protein sequence ID" value="MBN9669167.1"/>
    <property type="molecule type" value="Genomic_DNA"/>
</dbReference>
<feature type="transmembrane region" description="Helical" evidence="8">
    <location>
        <begin position="157"/>
        <end position="176"/>
    </location>
</feature>
<evidence type="ECO:0000313" key="10">
    <source>
        <dbReference type="Proteomes" id="UP000664096"/>
    </source>
</evidence>
<keyword evidence="5 8" id="KW-0472">Membrane</keyword>
<dbReference type="GO" id="GO:0016811">
    <property type="term" value="F:hydrolase activity, acting on carbon-nitrogen (but not peptide) bonds, in linear amides"/>
    <property type="evidence" value="ECO:0007669"/>
    <property type="project" value="InterPro"/>
</dbReference>
<evidence type="ECO:0000313" key="9">
    <source>
        <dbReference type="EMBL" id="MBN9669167.1"/>
    </source>
</evidence>
<dbReference type="InterPro" id="IPR008901">
    <property type="entry name" value="ACER"/>
</dbReference>
<dbReference type="GO" id="GO:0006672">
    <property type="term" value="P:ceramide metabolic process"/>
    <property type="evidence" value="ECO:0007669"/>
    <property type="project" value="InterPro"/>
</dbReference>
<comment type="caution">
    <text evidence="9">The sequence shown here is derived from an EMBL/GenBank/DDBJ whole genome shotgun (WGS) entry which is preliminary data.</text>
</comment>
<dbReference type="Pfam" id="PF05875">
    <property type="entry name" value="Ceramidase"/>
    <property type="match status" value="1"/>
</dbReference>
<keyword evidence="6" id="KW-0479">Metal-binding</keyword>
<feature type="binding site" evidence="7">
    <location>
        <position position="190"/>
    </location>
    <ligand>
        <name>Zn(2+)</name>
        <dbReference type="ChEBI" id="CHEBI:29105"/>
        <note>catalytic</note>
    </ligand>
</feature>
<comment type="subcellular location">
    <subcellularLocation>
        <location evidence="1">Membrane</location>
        <topology evidence="1">Multi-pass membrane protein</topology>
    </subcellularLocation>
</comment>
<comment type="cofactor">
    <cofactor evidence="7">
        <name>Zn(2+)</name>
        <dbReference type="ChEBI" id="CHEBI:29105"/>
    </cofactor>
</comment>
<proteinExistence type="predicted"/>
<keyword evidence="2 8" id="KW-0812">Transmembrane</keyword>
<dbReference type="RefSeq" id="WP_207138755.1">
    <property type="nucleotide sequence ID" value="NZ_JAEKJZ010000001.1"/>
</dbReference>
<feature type="transmembrane region" description="Helical" evidence="8">
    <location>
        <begin position="191"/>
        <end position="209"/>
    </location>
</feature>
<dbReference type="GO" id="GO:0016020">
    <property type="term" value="C:membrane"/>
    <property type="evidence" value="ECO:0007669"/>
    <property type="project" value="UniProtKB-SubCell"/>
</dbReference>
<evidence type="ECO:0000256" key="2">
    <source>
        <dbReference type="ARBA" id="ARBA00022692"/>
    </source>
</evidence>
<keyword evidence="6" id="KW-0106">Calcium</keyword>
<feature type="transmembrane region" description="Helical" evidence="8">
    <location>
        <begin position="103"/>
        <end position="123"/>
    </location>
</feature>
<keyword evidence="4 8" id="KW-1133">Transmembrane helix</keyword>
<protein>
    <submittedName>
        <fullName evidence="9">Ceramidase domain-containing protein</fullName>
    </submittedName>
</protein>
<evidence type="ECO:0000256" key="5">
    <source>
        <dbReference type="ARBA" id="ARBA00023136"/>
    </source>
</evidence>
<name>A0A939E9N5_9HYPH</name>
<feature type="transmembrane region" description="Helical" evidence="8">
    <location>
        <begin position="53"/>
        <end position="70"/>
    </location>
</feature>
<dbReference type="AlphaFoldDB" id="A0A939E9N5"/>
<dbReference type="GO" id="GO:0046872">
    <property type="term" value="F:metal ion binding"/>
    <property type="evidence" value="ECO:0007669"/>
    <property type="project" value="UniProtKB-KW"/>
</dbReference>
<feature type="transmembrane region" description="Helical" evidence="8">
    <location>
        <begin position="76"/>
        <end position="96"/>
    </location>
</feature>
<evidence type="ECO:0000256" key="3">
    <source>
        <dbReference type="ARBA" id="ARBA00022801"/>
    </source>
</evidence>
<feature type="transmembrane region" description="Helical" evidence="8">
    <location>
        <begin position="23"/>
        <end position="41"/>
    </location>
</feature>
<evidence type="ECO:0000256" key="8">
    <source>
        <dbReference type="SAM" id="Phobius"/>
    </source>
</evidence>
<dbReference type="Proteomes" id="UP000664096">
    <property type="component" value="Unassembled WGS sequence"/>
</dbReference>
<feature type="transmembrane region" description="Helical" evidence="8">
    <location>
        <begin position="129"/>
        <end position="150"/>
    </location>
</feature>
<evidence type="ECO:0000256" key="4">
    <source>
        <dbReference type="ARBA" id="ARBA00022989"/>
    </source>
</evidence>
<feature type="binding site" evidence="7">
    <location>
        <position position="70"/>
    </location>
    <ligand>
        <name>Zn(2+)</name>
        <dbReference type="ChEBI" id="CHEBI:29105"/>
        <note>catalytic</note>
    </ligand>
</feature>
<feature type="binding site" evidence="7">
    <location>
        <position position="194"/>
    </location>
    <ligand>
        <name>Zn(2+)</name>
        <dbReference type="ChEBI" id="CHEBI:29105"/>
        <note>catalytic</note>
    </ligand>
</feature>
<keyword evidence="3" id="KW-0378">Hydrolase</keyword>
<evidence type="ECO:0000256" key="7">
    <source>
        <dbReference type="PIRSR" id="PIRSR608901-2"/>
    </source>
</evidence>
<organism evidence="9 10">
    <name type="scientific">Roseibium aggregatum</name>
    <dbReference type="NCBI Taxonomy" id="187304"/>
    <lineage>
        <taxon>Bacteria</taxon>
        <taxon>Pseudomonadati</taxon>
        <taxon>Pseudomonadota</taxon>
        <taxon>Alphaproteobacteria</taxon>
        <taxon>Hyphomicrobiales</taxon>
        <taxon>Stappiaceae</taxon>
        <taxon>Roseibium</taxon>
    </lineage>
</organism>
<feature type="binding site" evidence="6">
    <location>
        <position position="21"/>
    </location>
    <ligand>
        <name>Ca(2+)</name>
        <dbReference type="ChEBI" id="CHEBI:29108"/>
    </ligand>
</feature>
<evidence type="ECO:0000256" key="6">
    <source>
        <dbReference type="PIRSR" id="PIRSR608901-1"/>
    </source>
</evidence>
<accession>A0A939E9N5</accession>
<reference evidence="9" key="1">
    <citation type="submission" date="2020-12" db="EMBL/GenBank/DDBJ databases">
        <title>Oil enriched cultivation method for isolating marine PHA-producing bacteria.</title>
        <authorList>
            <person name="Zheng W."/>
            <person name="Yu S."/>
            <person name="Huang Y."/>
        </authorList>
    </citation>
    <scope>NUCLEOTIDE SEQUENCE</scope>
    <source>
        <strain evidence="9">SY-2-12</strain>
    </source>
</reference>
<evidence type="ECO:0000256" key="1">
    <source>
        <dbReference type="ARBA" id="ARBA00004141"/>
    </source>
</evidence>
<gene>
    <name evidence="9" type="ORF">JF539_02380</name>
</gene>
<keyword evidence="7" id="KW-0862">Zinc</keyword>